<dbReference type="CDD" id="cd00342">
    <property type="entry name" value="gram_neg_porins"/>
    <property type="match status" value="1"/>
</dbReference>
<sequence>MMKHNILAVMIPALFTAGAANAAEIYNKDGNKLDLYGKAVGLHYFSKNDGKNAYAGNGDQSYGRLGFKGQTQINDKLTGYGQWEYQFNFNNSEGADAQDGNKTRLGFAGLKYGNVGSIDYGRNYAVVYDALGWTDMLPEFGGDTAYTDTGVTGGRTTGVLTYRNTNFFGLVKGWDFALQYQGKNERADVRRANGDGWGASTTYTSEIGLGIVGAYGQNNRTAAQAAGGTLTTKDANGNTISTGTGDIGRGSKAERWATAIKYDANNTYLSAMYSEGRNAIPIGVPQGTDAFGDSLSASGYAKKTQTIELVAQYQFDFGLRPSIGYVQTKGKDIEGIGDVDIIKYYEVGATYYFNKNMSTYVDYIINQIDKNNKLGLGYDDTVAVGLVYQF</sequence>
<keyword evidence="5" id="KW-0406">Ion transport</keyword>
<dbReference type="EMBL" id="FOVC01000001">
    <property type="protein sequence ID" value="SFM90503.1"/>
    <property type="molecule type" value="Genomic_DNA"/>
</dbReference>
<evidence type="ECO:0000256" key="1">
    <source>
        <dbReference type="ARBA" id="ARBA00004571"/>
    </source>
</evidence>
<accession>A0A1I4UP71</accession>
<keyword evidence="3 6" id="KW-0732">Signal</keyword>
<dbReference type="Proteomes" id="UP000242222">
    <property type="component" value="Unassembled WGS sequence"/>
</dbReference>
<dbReference type="STRING" id="1367852.SAMN05216516_101225"/>
<dbReference type="PROSITE" id="PS00576">
    <property type="entry name" value="GRAM_NEG_PORIN"/>
    <property type="match status" value="1"/>
</dbReference>
<organism evidence="7 8">
    <name type="scientific">Izhakiella capsodis</name>
    <dbReference type="NCBI Taxonomy" id="1367852"/>
    <lineage>
        <taxon>Bacteria</taxon>
        <taxon>Pseudomonadati</taxon>
        <taxon>Pseudomonadota</taxon>
        <taxon>Gammaproteobacteria</taxon>
        <taxon>Enterobacterales</taxon>
        <taxon>Erwiniaceae</taxon>
        <taxon>Izhakiella</taxon>
    </lineage>
</organism>
<keyword evidence="4 5" id="KW-0472">Membrane</keyword>
<comment type="similarity">
    <text evidence="2 5">Belongs to the Gram-negative porin family.</text>
</comment>
<dbReference type="AlphaFoldDB" id="A0A1I4UP71"/>
<feature type="signal peptide" evidence="6">
    <location>
        <begin position="1"/>
        <end position="22"/>
    </location>
</feature>
<dbReference type="RefSeq" id="WP_092873998.1">
    <property type="nucleotide sequence ID" value="NZ_FOVC01000001.1"/>
</dbReference>
<keyword evidence="5" id="KW-0812">Transmembrane</keyword>
<proteinExistence type="inferred from homology"/>
<dbReference type="GO" id="GO:0034220">
    <property type="term" value="P:monoatomic ion transmembrane transport"/>
    <property type="evidence" value="ECO:0007669"/>
    <property type="project" value="InterPro"/>
</dbReference>
<keyword evidence="8" id="KW-1185">Reference proteome</keyword>
<feature type="chain" id="PRO_5017383467" evidence="6">
    <location>
        <begin position="23"/>
        <end position="390"/>
    </location>
</feature>
<dbReference type="PANTHER" id="PTHR34501">
    <property type="entry name" value="PROTEIN YDDL-RELATED"/>
    <property type="match status" value="1"/>
</dbReference>
<comment type="subcellular location">
    <subcellularLocation>
        <location evidence="1 5">Cell outer membrane</location>
        <topology evidence="1 5">Multi-pass membrane protein</topology>
    </subcellularLocation>
</comment>
<keyword evidence="5" id="KW-0813">Transport</keyword>
<evidence type="ECO:0000256" key="2">
    <source>
        <dbReference type="ARBA" id="ARBA00007539"/>
    </source>
</evidence>
<dbReference type="SUPFAM" id="SSF56935">
    <property type="entry name" value="Porins"/>
    <property type="match status" value="1"/>
</dbReference>
<dbReference type="InterPro" id="IPR001897">
    <property type="entry name" value="Porin_gammaproteobac"/>
</dbReference>
<gene>
    <name evidence="7" type="ORF">SAMN05216516_101225</name>
</gene>
<dbReference type="NCBIfam" id="NF007446">
    <property type="entry name" value="PRK10002.1"/>
    <property type="match status" value="1"/>
</dbReference>
<dbReference type="InterPro" id="IPR013793">
    <property type="entry name" value="Porin_Gram-ve_CS"/>
</dbReference>
<dbReference type="PRINTS" id="PR00182">
    <property type="entry name" value="ECOLNEIPORIN"/>
</dbReference>
<dbReference type="GO" id="GO:0046930">
    <property type="term" value="C:pore complex"/>
    <property type="evidence" value="ECO:0007669"/>
    <property type="project" value="UniProtKB-KW"/>
</dbReference>
<dbReference type="PANTHER" id="PTHR34501:SF2">
    <property type="entry name" value="OUTER MEMBRANE PORIN F-RELATED"/>
    <property type="match status" value="1"/>
</dbReference>
<name>A0A1I4UP71_9GAMM</name>
<protein>
    <submittedName>
        <fullName evidence="7">Outer membrane pore protein F</fullName>
    </submittedName>
</protein>
<dbReference type="InterPro" id="IPR023614">
    <property type="entry name" value="Porin_dom_sf"/>
</dbReference>
<evidence type="ECO:0000256" key="3">
    <source>
        <dbReference type="ARBA" id="ARBA00022729"/>
    </source>
</evidence>
<evidence type="ECO:0000256" key="5">
    <source>
        <dbReference type="RuleBase" id="RU000469"/>
    </source>
</evidence>
<dbReference type="PRINTS" id="PR00183">
    <property type="entry name" value="ECOLIPORIN"/>
</dbReference>
<dbReference type="GO" id="GO:0009279">
    <property type="term" value="C:cell outer membrane"/>
    <property type="evidence" value="ECO:0007669"/>
    <property type="project" value="UniProtKB-SubCell"/>
</dbReference>
<dbReference type="GO" id="GO:0015288">
    <property type="term" value="F:porin activity"/>
    <property type="evidence" value="ECO:0007669"/>
    <property type="project" value="UniProtKB-KW"/>
</dbReference>
<dbReference type="Pfam" id="PF00267">
    <property type="entry name" value="Porin_1"/>
    <property type="match status" value="1"/>
</dbReference>
<dbReference type="InterPro" id="IPR033900">
    <property type="entry name" value="Gram_neg_porin_domain"/>
</dbReference>
<dbReference type="Gene3D" id="2.40.160.10">
    <property type="entry name" value="Porin"/>
    <property type="match status" value="1"/>
</dbReference>
<comment type="subunit">
    <text evidence="5">Homotrimer.</text>
</comment>
<evidence type="ECO:0000313" key="7">
    <source>
        <dbReference type="EMBL" id="SFM90503.1"/>
    </source>
</evidence>
<dbReference type="InterPro" id="IPR001702">
    <property type="entry name" value="Porin_Gram-ve"/>
</dbReference>
<evidence type="ECO:0000256" key="6">
    <source>
        <dbReference type="SAM" id="SignalP"/>
    </source>
</evidence>
<keyword evidence="5" id="KW-0626">Porin</keyword>
<dbReference type="InterPro" id="IPR050298">
    <property type="entry name" value="Gram-neg_bact_OMP"/>
</dbReference>
<evidence type="ECO:0000256" key="4">
    <source>
        <dbReference type="ARBA" id="ARBA00023136"/>
    </source>
</evidence>
<keyword evidence="5" id="KW-0998">Cell outer membrane</keyword>
<evidence type="ECO:0000313" key="8">
    <source>
        <dbReference type="Proteomes" id="UP000242222"/>
    </source>
</evidence>
<reference evidence="8" key="1">
    <citation type="submission" date="2016-10" db="EMBL/GenBank/DDBJ databases">
        <authorList>
            <person name="Varghese N."/>
            <person name="Submissions S."/>
        </authorList>
    </citation>
    <scope>NUCLEOTIDE SEQUENCE [LARGE SCALE GENOMIC DNA]</scope>
    <source>
        <strain evidence="8">N6PO6</strain>
    </source>
</reference>